<protein>
    <submittedName>
        <fullName evidence="1">Uncharacterized protein</fullName>
    </submittedName>
</protein>
<evidence type="ECO:0000313" key="2">
    <source>
        <dbReference type="Proteomes" id="UP000320475"/>
    </source>
</evidence>
<dbReference type="VEuPathDB" id="FungiDB:SeMB42_g05733"/>
<dbReference type="EMBL" id="QEAM01000570">
    <property type="protein sequence ID" value="TPX38780.1"/>
    <property type="molecule type" value="Genomic_DNA"/>
</dbReference>
<reference evidence="1 2" key="1">
    <citation type="journal article" date="2019" name="Sci. Rep.">
        <title>Comparative genomics of chytrid fungi reveal insights into the obligate biotrophic and pathogenic lifestyle of Synchytrium endobioticum.</title>
        <authorList>
            <person name="van de Vossenberg B.T.L.H."/>
            <person name="Warris S."/>
            <person name="Nguyen H.D.T."/>
            <person name="van Gent-Pelzer M.P.E."/>
            <person name="Joly D.L."/>
            <person name="van de Geest H.C."/>
            <person name="Bonants P.J.M."/>
            <person name="Smith D.S."/>
            <person name="Levesque C.A."/>
            <person name="van der Lee T.A.J."/>
        </authorList>
    </citation>
    <scope>NUCLEOTIDE SEQUENCE [LARGE SCALE GENOMIC DNA]</scope>
    <source>
        <strain evidence="1 2">LEV6574</strain>
    </source>
</reference>
<organism evidence="1 2">
    <name type="scientific">Synchytrium endobioticum</name>
    <dbReference type="NCBI Taxonomy" id="286115"/>
    <lineage>
        <taxon>Eukaryota</taxon>
        <taxon>Fungi</taxon>
        <taxon>Fungi incertae sedis</taxon>
        <taxon>Chytridiomycota</taxon>
        <taxon>Chytridiomycota incertae sedis</taxon>
        <taxon>Chytridiomycetes</taxon>
        <taxon>Synchytriales</taxon>
        <taxon>Synchytriaceae</taxon>
        <taxon>Synchytrium</taxon>
    </lineage>
</organism>
<dbReference type="Proteomes" id="UP000320475">
    <property type="component" value="Unassembled WGS sequence"/>
</dbReference>
<accession>A0A507CB23</accession>
<evidence type="ECO:0000313" key="1">
    <source>
        <dbReference type="EMBL" id="TPX38780.1"/>
    </source>
</evidence>
<gene>
    <name evidence="1" type="ORF">SeLEV6574_g07630</name>
</gene>
<name>A0A507CB23_9FUNG</name>
<proteinExistence type="predicted"/>
<dbReference type="AlphaFoldDB" id="A0A507CB23"/>
<comment type="caution">
    <text evidence="1">The sequence shown here is derived from an EMBL/GenBank/DDBJ whole genome shotgun (WGS) entry which is preliminary data.</text>
</comment>
<sequence>MPLCGLWIFKALSLEMTFHPTKYKTRKTSAGAVTSLVLPSHSVVVNNVDMAYAQSLREYRYGMTFREKRGLADKLEVLYSEWENRNVRFTLVFDVRLTNCYQYHPGTGITSIIDLLIQYVLPRSIPFTKHHVWYPLGEKLSAYNEFVLEGLRTLEDFAYVPVDDIWKGALERLRALAKTYEQELKFQVRSDLLRPVFVSDMLAISTEILRTYLALESAERPRVSSFTQAEFIERNWLNWCVDELNIDEKLARVTEMDENALRESKGELVDALVSIQLAAARIQLVESSFSTFNLQQSNILLNQLVQLREAFVDYVQKCRSITWTYALGTEASHYLGKIESAPLGMENNYEASSEADLKNVQGIPDYVISMFHLLPTPENVPREYLELATRYHQLVLTRVGKISNVNLNIVWADAVHLSAIYGKAASAAGVDENDGPIDYCSWAVHLSENANLLRRAYAEAADARYRTCAELLHDHRYGMTYYKYYHLQRERETLYWKWKDPNDPYGSGINSIAALLIDTIIPEAIPFTEENVRELTDDMSLAHNEFVWEGLQTLENFAHFRVLEVDRGKLVGLCALVTTAKEKLKTQIRSIFFGSADVLDISTEVSRTYLALESAERPRVSSFTQAVFIETNWRTWCVDELYIDEKVARLTYLDEDALRESKEEFVDALASIQLAAGKIQLIGSSLSMFLEQRKHLSQSACLKSHDWDRILCFMRKNTAEYQAIARGYIDGPCSRWTNAEARRYLETVNSELEEMTACIGINSVSARDHGASTSSHRGVVQWLSQRVMTEHEAGHTTLHTNARQHHGTGNRLGHCRCIIM</sequence>